<keyword evidence="1" id="KW-0378">Hydrolase</keyword>
<dbReference type="AlphaFoldDB" id="A0A414J141"/>
<proteinExistence type="predicted"/>
<sequence length="179" mass="20678">MSVLNTFSGKKFDPMHINSEDVSLEDLAHALSLLCRGGGHLQYFYSVGQHSINCMKEARARGWSKRIQLVCLLHDASEAYIADIIRPVKVHLSEYYKIESKIMDCILEKFGLDDLSEEENSRWKQIDDEILDHELRELMIGEKDRPIKPLASVPDMTEQNWRDVAEQFKTLAEALIREK</sequence>
<dbReference type="Proteomes" id="UP000283745">
    <property type="component" value="Unassembled WGS sequence"/>
</dbReference>
<organism evidence="1 2">
    <name type="scientific">Blautia obeum</name>
    <dbReference type="NCBI Taxonomy" id="40520"/>
    <lineage>
        <taxon>Bacteria</taxon>
        <taxon>Bacillati</taxon>
        <taxon>Bacillota</taxon>
        <taxon>Clostridia</taxon>
        <taxon>Lachnospirales</taxon>
        <taxon>Lachnospiraceae</taxon>
        <taxon>Blautia</taxon>
    </lineage>
</organism>
<protein>
    <submittedName>
        <fullName evidence="1">Phosphohydrolase</fullName>
    </submittedName>
</protein>
<evidence type="ECO:0000313" key="1">
    <source>
        <dbReference type="EMBL" id="RHE37175.1"/>
    </source>
</evidence>
<accession>A0A414J141</accession>
<evidence type="ECO:0000313" key="2">
    <source>
        <dbReference type="Proteomes" id="UP000283745"/>
    </source>
</evidence>
<comment type="caution">
    <text evidence="1">The sequence shown here is derived from an EMBL/GenBank/DDBJ whole genome shotgun (WGS) entry which is preliminary data.</text>
</comment>
<dbReference type="RefSeq" id="WP_118049649.1">
    <property type="nucleotide sequence ID" value="NZ_CABJFK010000015.1"/>
</dbReference>
<gene>
    <name evidence="1" type="ORF">DW740_15350</name>
</gene>
<dbReference type="Gene3D" id="1.10.3210.10">
    <property type="entry name" value="Hypothetical protein af1432"/>
    <property type="match status" value="1"/>
</dbReference>
<dbReference type="GO" id="GO:0016787">
    <property type="term" value="F:hydrolase activity"/>
    <property type="evidence" value="ECO:0007669"/>
    <property type="project" value="UniProtKB-KW"/>
</dbReference>
<reference evidence="1 2" key="1">
    <citation type="submission" date="2018-08" db="EMBL/GenBank/DDBJ databases">
        <title>A genome reference for cultivated species of the human gut microbiota.</title>
        <authorList>
            <person name="Zou Y."/>
            <person name="Xue W."/>
            <person name="Luo G."/>
        </authorList>
    </citation>
    <scope>NUCLEOTIDE SEQUENCE [LARGE SCALE GENOMIC DNA]</scope>
    <source>
        <strain evidence="1 2">AM28-23</strain>
    </source>
</reference>
<dbReference type="SUPFAM" id="SSF109604">
    <property type="entry name" value="HD-domain/PDEase-like"/>
    <property type="match status" value="1"/>
</dbReference>
<name>A0A414J141_9FIRM</name>
<dbReference type="EMBL" id="QSKF01000015">
    <property type="protein sequence ID" value="RHE37175.1"/>
    <property type="molecule type" value="Genomic_DNA"/>
</dbReference>